<dbReference type="Proteomes" id="UP001211065">
    <property type="component" value="Unassembled WGS sequence"/>
</dbReference>
<protein>
    <submittedName>
        <fullName evidence="1">Uncharacterized protein</fullName>
    </submittedName>
</protein>
<proteinExistence type="predicted"/>
<organism evidence="1 2">
    <name type="scientific">Clydaea vesicula</name>
    <dbReference type="NCBI Taxonomy" id="447962"/>
    <lineage>
        <taxon>Eukaryota</taxon>
        <taxon>Fungi</taxon>
        <taxon>Fungi incertae sedis</taxon>
        <taxon>Chytridiomycota</taxon>
        <taxon>Chytridiomycota incertae sedis</taxon>
        <taxon>Chytridiomycetes</taxon>
        <taxon>Lobulomycetales</taxon>
        <taxon>Lobulomycetaceae</taxon>
        <taxon>Clydaea</taxon>
    </lineage>
</organism>
<dbReference type="EMBL" id="JADGJW010000285">
    <property type="protein sequence ID" value="KAJ3220633.1"/>
    <property type="molecule type" value="Genomic_DNA"/>
</dbReference>
<name>A0AAD5U138_9FUNG</name>
<keyword evidence="2" id="KW-1185">Reference proteome</keyword>
<comment type="caution">
    <text evidence="1">The sequence shown here is derived from an EMBL/GenBank/DDBJ whole genome shotgun (WGS) entry which is preliminary data.</text>
</comment>
<reference evidence="1" key="1">
    <citation type="submission" date="2020-05" db="EMBL/GenBank/DDBJ databases">
        <title>Phylogenomic resolution of chytrid fungi.</title>
        <authorList>
            <person name="Stajich J.E."/>
            <person name="Amses K."/>
            <person name="Simmons R."/>
            <person name="Seto K."/>
            <person name="Myers J."/>
            <person name="Bonds A."/>
            <person name="Quandt C.A."/>
            <person name="Barry K."/>
            <person name="Liu P."/>
            <person name="Grigoriev I."/>
            <person name="Longcore J.E."/>
            <person name="James T.Y."/>
        </authorList>
    </citation>
    <scope>NUCLEOTIDE SEQUENCE</scope>
    <source>
        <strain evidence="1">JEL0476</strain>
    </source>
</reference>
<evidence type="ECO:0000313" key="1">
    <source>
        <dbReference type="EMBL" id="KAJ3220633.1"/>
    </source>
</evidence>
<sequence>MLSASIRNQEHEDILKIKSVQKSIGSLDKFDEVQHTDIDATSETNSIFSIPSNKESIENTESLLHYSNVKSDYNADNNAIFDEEIRYQNSNSSRQLNTSDMLHDIYSQIPLKSTTFTTNGGVFVKRNISSKLKRSTSKIISLFKLPNNIRATKSEQDLRRSLYSFQEGSLSRDSVQSWDSRFTSDSVSSRMSGPRELPRNFRGSYNQITFSSITSRESIGQLKTSPSLQNKSKSYRILGGVRDNIGKFNWNNIIEKFLVTDKKKNEEAEDLRTLLRLIEKFQFSTREEKDGLQQQIECLKIKYNKDNNSSKNKNFYVATVPIRNPMHRYRQDEVDKSSKSHIGDEKCKETFENVNFNKKHTFLNSKKISETEEEIINAVKKLQQSSLEHFPTTDTIKSSLGSEYQPLQSQRIIRKPVPSNVPKGIGKEIKQLNV</sequence>
<evidence type="ECO:0000313" key="2">
    <source>
        <dbReference type="Proteomes" id="UP001211065"/>
    </source>
</evidence>
<gene>
    <name evidence="1" type="ORF">HK099_004131</name>
</gene>
<dbReference type="AlphaFoldDB" id="A0AAD5U138"/>
<accession>A0AAD5U138</accession>